<reference evidence="2" key="1">
    <citation type="journal article" date="2021" name="PeerJ">
        <title>Extensive microbial diversity within the chicken gut microbiome revealed by metagenomics and culture.</title>
        <authorList>
            <person name="Gilroy R."/>
            <person name="Ravi A."/>
            <person name="Getino M."/>
            <person name="Pursley I."/>
            <person name="Horton D.L."/>
            <person name="Alikhan N.F."/>
            <person name="Baker D."/>
            <person name="Gharbi K."/>
            <person name="Hall N."/>
            <person name="Watson M."/>
            <person name="Adriaenssens E.M."/>
            <person name="Foster-Nyarko E."/>
            <person name="Jarju S."/>
            <person name="Secka A."/>
            <person name="Antonio M."/>
            <person name="Oren A."/>
            <person name="Chaudhuri R.R."/>
            <person name="La Ragione R."/>
            <person name="Hildebrand F."/>
            <person name="Pallen M.J."/>
        </authorList>
    </citation>
    <scope>NUCLEOTIDE SEQUENCE</scope>
    <source>
        <strain evidence="2">CHK165-8395</strain>
    </source>
</reference>
<feature type="transmembrane region" description="Helical" evidence="1">
    <location>
        <begin position="43"/>
        <end position="67"/>
    </location>
</feature>
<organism evidence="2 3">
    <name type="scientific">Phocaeicola coprocola</name>
    <dbReference type="NCBI Taxonomy" id="310298"/>
    <lineage>
        <taxon>Bacteria</taxon>
        <taxon>Pseudomonadati</taxon>
        <taxon>Bacteroidota</taxon>
        <taxon>Bacteroidia</taxon>
        <taxon>Bacteroidales</taxon>
        <taxon>Bacteroidaceae</taxon>
        <taxon>Phocaeicola</taxon>
    </lineage>
</organism>
<sequence>MNMEVLMQYITYALTAIGVLAFLTSIITQVIKEMPGLKNIQTNAVALVIALILCPLAVVILCIYLHIAIMWYYIIGAVIAAFIVYLVATGGWEKVAEMWARTKYNKTK</sequence>
<feature type="transmembrane region" description="Helical" evidence="1">
    <location>
        <begin position="6"/>
        <end position="31"/>
    </location>
</feature>
<gene>
    <name evidence="2" type="ORF">K8U81_05345</name>
</gene>
<dbReference type="AlphaFoldDB" id="A0A921K3V6"/>
<accession>A0A921K3V6</accession>
<evidence type="ECO:0000256" key="1">
    <source>
        <dbReference type="SAM" id="Phobius"/>
    </source>
</evidence>
<proteinExistence type="predicted"/>
<evidence type="ECO:0000313" key="2">
    <source>
        <dbReference type="EMBL" id="HJF07602.1"/>
    </source>
</evidence>
<keyword evidence="1" id="KW-0472">Membrane</keyword>
<name>A0A921K3V6_9BACT</name>
<evidence type="ECO:0000313" key="3">
    <source>
        <dbReference type="Proteomes" id="UP000718012"/>
    </source>
</evidence>
<comment type="caution">
    <text evidence="2">The sequence shown here is derived from an EMBL/GenBank/DDBJ whole genome shotgun (WGS) entry which is preliminary data.</text>
</comment>
<protein>
    <submittedName>
        <fullName evidence="2">Uncharacterized protein</fullName>
    </submittedName>
</protein>
<dbReference type="Proteomes" id="UP000718012">
    <property type="component" value="Unassembled WGS sequence"/>
</dbReference>
<dbReference type="EMBL" id="DYXD01000116">
    <property type="protein sequence ID" value="HJF07602.1"/>
    <property type="molecule type" value="Genomic_DNA"/>
</dbReference>
<keyword evidence="1" id="KW-1133">Transmembrane helix</keyword>
<feature type="transmembrane region" description="Helical" evidence="1">
    <location>
        <begin position="73"/>
        <end position="92"/>
    </location>
</feature>
<keyword evidence="1" id="KW-0812">Transmembrane</keyword>
<reference evidence="2" key="2">
    <citation type="submission" date="2021-09" db="EMBL/GenBank/DDBJ databases">
        <authorList>
            <person name="Gilroy R."/>
        </authorList>
    </citation>
    <scope>NUCLEOTIDE SEQUENCE</scope>
    <source>
        <strain evidence="2">CHK165-8395</strain>
    </source>
</reference>